<reference evidence="3 4" key="1">
    <citation type="submission" date="2015-10" db="EMBL/GenBank/DDBJ databases">
        <title>Draft genome sequence of pyrrolomycin-producing Streptomyces vitaminophilus.</title>
        <authorList>
            <person name="Graham D.E."/>
            <person name="Mahan K.M."/>
            <person name="Klingeman D.M."/>
            <person name="Hettich R.L."/>
            <person name="Parry R.J."/>
        </authorList>
    </citation>
    <scope>NUCLEOTIDE SEQUENCE [LARGE SCALE GENOMIC DNA]</scope>
    <source>
        <strain evidence="3 4">ATCC 31673</strain>
    </source>
</reference>
<keyword evidence="2" id="KW-0472">Membrane</keyword>
<evidence type="ECO:0008006" key="5">
    <source>
        <dbReference type="Google" id="ProtNLM"/>
    </source>
</evidence>
<comment type="caution">
    <text evidence="3">The sequence shown here is derived from an EMBL/GenBank/DDBJ whole genome shotgun (WGS) entry which is preliminary data.</text>
</comment>
<evidence type="ECO:0000256" key="2">
    <source>
        <dbReference type="SAM" id="Phobius"/>
    </source>
</evidence>
<feature type="transmembrane region" description="Helical" evidence="2">
    <location>
        <begin position="162"/>
        <end position="182"/>
    </location>
</feature>
<dbReference type="STRING" id="76728.AQ490_17195"/>
<feature type="region of interest" description="Disordered" evidence="1">
    <location>
        <begin position="186"/>
        <end position="219"/>
    </location>
</feature>
<evidence type="ECO:0000313" key="3">
    <source>
        <dbReference type="EMBL" id="KRV50142.1"/>
    </source>
</evidence>
<feature type="transmembrane region" description="Helical" evidence="2">
    <location>
        <begin position="39"/>
        <end position="59"/>
    </location>
</feature>
<name>A0A0T6LVI4_WENVI</name>
<feature type="transmembrane region" description="Helical" evidence="2">
    <location>
        <begin position="131"/>
        <end position="150"/>
    </location>
</feature>
<keyword evidence="2" id="KW-0812">Transmembrane</keyword>
<protein>
    <recommendedName>
        <fullName evidence="5">Integral membrane protein</fullName>
    </recommendedName>
</protein>
<dbReference type="Proteomes" id="UP000050867">
    <property type="component" value="Unassembled WGS sequence"/>
</dbReference>
<evidence type="ECO:0000256" key="1">
    <source>
        <dbReference type="SAM" id="MobiDB-lite"/>
    </source>
</evidence>
<sequence>METTTGLSLGLRTLRAALFTALCLTLSTTSFVLLSDTPLPLATLAVAGLGVFAVALALAGRERRLWQIAAVIVPLELVVDHVFTRAQDTCYGASGGPVVGSWRSVTGTLLCGDGSSFGPTTVELPGHLVPAWWLLLAHLLAALVAAWWLRQGEAAAFRLLRAVAVLAAAPLRLLLGVCPAVAPLPSPARRRREDGPSPTETAVRSYVGRRGPPCPVTAR</sequence>
<dbReference type="EMBL" id="LLZU01000006">
    <property type="protein sequence ID" value="KRV50142.1"/>
    <property type="molecule type" value="Genomic_DNA"/>
</dbReference>
<keyword evidence="2" id="KW-1133">Transmembrane helix</keyword>
<dbReference type="eggNOG" id="ENOG5033VDB">
    <property type="taxonomic scope" value="Bacteria"/>
</dbReference>
<feature type="transmembrane region" description="Helical" evidence="2">
    <location>
        <begin position="12"/>
        <end position="33"/>
    </location>
</feature>
<dbReference type="RefSeq" id="WP_018382679.1">
    <property type="nucleotide sequence ID" value="NZ_LLZU01000006.1"/>
</dbReference>
<gene>
    <name evidence="3" type="ORF">AQ490_17195</name>
</gene>
<proteinExistence type="predicted"/>
<organism evidence="3 4">
    <name type="scientific">Wenjunlia vitaminophila</name>
    <name type="common">Streptomyces vitaminophilus</name>
    <dbReference type="NCBI Taxonomy" id="76728"/>
    <lineage>
        <taxon>Bacteria</taxon>
        <taxon>Bacillati</taxon>
        <taxon>Actinomycetota</taxon>
        <taxon>Actinomycetes</taxon>
        <taxon>Kitasatosporales</taxon>
        <taxon>Streptomycetaceae</taxon>
        <taxon>Wenjunlia</taxon>
    </lineage>
</organism>
<dbReference type="OrthoDB" id="4328115at2"/>
<keyword evidence="4" id="KW-1185">Reference proteome</keyword>
<accession>A0A0T6LVI4</accession>
<dbReference type="AlphaFoldDB" id="A0A0T6LVI4"/>
<evidence type="ECO:0000313" key="4">
    <source>
        <dbReference type="Proteomes" id="UP000050867"/>
    </source>
</evidence>